<organism evidence="1 2">
    <name type="scientific">Ficus carica</name>
    <name type="common">Common fig</name>
    <dbReference type="NCBI Taxonomy" id="3494"/>
    <lineage>
        <taxon>Eukaryota</taxon>
        <taxon>Viridiplantae</taxon>
        <taxon>Streptophyta</taxon>
        <taxon>Embryophyta</taxon>
        <taxon>Tracheophyta</taxon>
        <taxon>Spermatophyta</taxon>
        <taxon>Magnoliopsida</taxon>
        <taxon>eudicotyledons</taxon>
        <taxon>Gunneridae</taxon>
        <taxon>Pentapetalae</taxon>
        <taxon>rosids</taxon>
        <taxon>fabids</taxon>
        <taxon>Rosales</taxon>
        <taxon>Moraceae</taxon>
        <taxon>Ficeae</taxon>
        <taxon>Ficus</taxon>
    </lineage>
</organism>
<accession>A0AA88AQK3</accession>
<gene>
    <name evidence="1" type="ORF">TIFTF001_025890</name>
</gene>
<reference evidence="1" key="1">
    <citation type="submission" date="2023-07" db="EMBL/GenBank/DDBJ databases">
        <title>draft genome sequence of fig (Ficus carica).</title>
        <authorList>
            <person name="Takahashi T."/>
            <person name="Nishimura K."/>
        </authorList>
    </citation>
    <scope>NUCLEOTIDE SEQUENCE</scope>
</reference>
<protein>
    <submittedName>
        <fullName evidence="1">Uncharacterized protein</fullName>
    </submittedName>
</protein>
<dbReference type="EMBL" id="BTGU01000065">
    <property type="protein sequence ID" value="GMN56775.1"/>
    <property type="molecule type" value="Genomic_DNA"/>
</dbReference>
<keyword evidence="2" id="KW-1185">Reference proteome</keyword>
<dbReference type="AlphaFoldDB" id="A0AA88AQK3"/>
<evidence type="ECO:0000313" key="2">
    <source>
        <dbReference type="Proteomes" id="UP001187192"/>
    </source>
</evidence>
<evidence type="ECO:0000313" key="1">
    <source>
        <dbReference type="EMBL" id="GMN56775.1"/>
    </source>
</evidence>
<comment type="caution">
    <text evidence="1">The sequence shown here is derived from an EMBL/GenBank/DDBJ whole genome shotgun (WGS) entry which is preliminary data.</text>
</comment>
<sequence>MRWRAISPFPMELNRSLIALYGLLISAGRVSLGFGTKLPLSTPSASCYTQLDHQNIEHCTCSIAQGVGMPLPWSHARIVRTTAPATISWWLLGHVMPPIPSWEPSVTLEEFLSCSIKRHKS</sequence>
<proteinExistence type="predicted"/>
<dbReference type="Proteomes" id="UP001187192">
    <property type="component" value="Unassembled WGS sequence"/>
</dbReference>
<name>A0AA88AQK3_FICCA</name>